<evidence type="ECO:0000313" key="1">
    <source>
        <dbReference type="EMBL" id="KAL3309442.1"/>
    </source>
</evidence>
<organism evidence="1 2">
    <name type="scientific">Cichlidogyrus casuarinus</name>
    <dbReference type="NCBI Taxonomy" id="1844966"/>
    <lineage>
        <taxon>Eukaryota</taxon>
        <taxon>Metazoa</taxon>
        <taxon>Spiralia</taxon>
        <taxon>Lophotrochozoa</taxon>
        <taxon>Platyhelminthes</taxon>
        <taxon>Monogenea</taxon>
        <taxon>Monopisthocotylea</taxon>
        <taxon>Dactylogyridea</taxon>
        <taxon>Ancyrocephalidae</taxon>
        <taxon>Cichlidogyrus</taxon>
    </lineage>
</organism>
<dbReference type="Proteomes" id="UP001626550">
    <property type="component" value="Unassembled WGS sequence"/>
</dbReference>
<dbReference type="AlphaFoldDB" id="A0ABD2PRC4"/>
<name>A0ABD2PRC4_9PLAT</name>
<feature type="non-terminal residue" evidence="1">
    <location>
        <position position="236"/>
    </location>
</feature>
<dbReference type="EMBL" id="JBJKFK010003912">
    <property type="protein sequence ID" value="KAL3309442.1"/>
    <property type="molecule type" value="Genomic_DNA"/>
</dbReference>
<protein>
    <submittedName>
        <fullName evidence="1">Uncharacterized protein</fullName>
    </submittedName>
</protein>
<gene>
    <name evidence="1" type="ORF">Ciccas_012012</name>
</gene>
<proteinExistence type="predicted"/>
<comment type="caution">
    <text evidence="1">The sequence shown here is derived from an EMBL/GenBank/DDBJ whole genome shotgun (WGS) entry which is preliminary data.</text>
</comment>
<reference evidence="1 2" key="1">
    <citation type="submission" date="2024-11" db="EMBL/GenBank/DDBJ databases">
        <title>Adaptive evolution of stress response genes in parasites aligns with host niche diversity.</title>
        <authorList>
            <person name="Hahn C."/>
            <person name="Resl P."/>
        </authorList>
    </citation>
    <scope>NUCLEOTIDE SEQUENCE [LARGE SCALE GENOMIC DNA]</scope>
    <source>
        <strain evidence="1">EGGRZ-B1_66</strain>
        <tissue evidence="1">Body</tissue>
    </source>
</reference>
<keyword evidence="2" id="KW-1185">Reference proteome</keyword>
<evidence type="ECO:0000313" key="2">
    <source>
        <dbReference type="Proteomes" id="UP001626550"/>
    </source>
</evidence>
<accession>A0ABD2PRC4</accession>
<sequence>MSSLVCTTFEFRAIQLKLPAWMEIKLELTTLTEDSEHIIYSITCHERGLIPFTAYSKNVQISVKQNVEYDVYVSKIVTQRLNTHRNKCFNTLDAQKIGLSLRETVINQSNTSEYIFLDELDRIRLAKETPFFRKNTTSDFRKDKIMSVIGNYYIYSRELCGWELCSRKQYSMKCVPLLEKLNHLLSDKGCDEKADVDICGLVDFDNCPITCSVSQFDKKAERVKDKDKDSRLSVSS</sequence>